<sequence>HQETYNTQLKWRNSYPLNGGATDVPFYNTATNQVEQWQRQYFTYEENGGLSRAMIRNINNTFSINTGVKGSFGDSWQYEAMFSHSQNQLEAKWPALIAAKANAFYLGQSLGVDPDSGYQMYYVPHERLYTPLTPAQFASITQDSIDRDTARAENYSIKVNNTDLFQLPAGSVGFAATAE</sequence>
<gene>
    <name evidence="1" type="ORF">D1012_22255</name>
</gene>
<reference evidence="1 2" key="1">
    <citation type="submission" date="2018-08" db="EMBL/GenBank/DDBJ databases">
        <title>Flavobacterium tibetense sp. nov., isolated from a wetland YonghuCo on Tibetan Plateau.</title>
        <authorList>
            <person name="Phurbu D."/>
            <person name="Lu H."/>
            <person name="Xing P."/>
        </authorList>
    </citation>
    <scope>NUCLEOTIDE SEQUENCE [LARGE SCALE GENOMIC DNA]</scope>
    <source>
        <strain evidence="1 2">DJC</strain>
    </source>
</reference>
<dbReference type="PANTHER" id="PTHR47234">
    <property type="match status" value="1"/>
</dbReference>
<comment type="caution">
    <text evidence="1">The sequence shown here is derived from an EMBL/GenBank/DDBJ whole genome shotgun (WGS) entry which is preliminary data.</text>
</comment>
<evidence type="ECO:0000313" key="2">
    <source>
        <dbReference type="Proteomes" id="UP000284547"/>
    </source>
</evidence>
<accession>A0A411YVX6</accession>
<dbReference type="AlphaFoldDB" id="A0A411YVX6"/>
<protein>
    <submittedName>
        <fullName evidence="1">TonB-dependent receptor</fullName>
    </submittedName>
</protein>
<proteinExistence type="predicted"/>
<dbReference type="RefSeq" id="WP_199489617.1">
    <property type="nucleotide sequence ID" value="NZ_QWEY01000093.1"/>
</dbReference>
<dbReference type="EMBL" id="QWEY01000093">
    <property type="protein sequence ID" value="RGP35037.1"/>
    <property type="molecule type" value="Genomic_DNA"/>
</dbReference>
<dbReference type="Proteomes" id="UP000284547">
    <property type="component" value="Unassembled WGS sequence"/>
</dbReference>
<name>A0A411YVX6_9RHOB</name>
<evidence type="ECO:0000313" key="1">
    <source>
        <dbReference type="EMBL" id="RGP35037.1"/>
    </source>
</evidence>
<organism evidence="1 2">
    <name type="scientific">Pseudotabrizicola alkalilacus</name>
    <dbReference type="NCBI Taxonomy" id="2305252"/>
    <lineage>
        <taxon>Bacteria</taxon>
        <taxon>Pseudomonadati</taxon>
        <taxon>Pseudomonadota</taxon>
        <taxon>Alphaproteobacteria</taxon>
        <taxon>Rhodobacterales</taxon>
        <taxon>Paracoccaceae</taxon>
        <taxon>Pseudotabrizicola</taxon>
    </lineage>
</organism>
<keyword evidence="2" id="KW-1185">Reference proteome</keyword>
<keyword evidence="1" id="KW-0675">Receptor</keyword>
<feature type="non-terminal residue" evidence="1">
    <location>
        <position position="1"/>
    </location>
</feature>
<dbReference type="PANTHER" id="PTHR47234:SF1">
    <property type="entry name" value="TONB-DEPENDENT RECEPTOR"/>
    <property type="match status" value="1"/>
</dbReference>
<feature type="non-terminal residue" evidence="1">
    <location>
        <position position="179"/>
    </location>
</feature>